<sequence>MASVPGAVAGLRAGDLLHLTRAASIQFVTPITFRLIRVLDQPTYRRTGGQGVSRAPGKPALIHHNKG</sequence>
<gene>
    <name evidence="2" type="ORF">GA0070608_2100</name>
</gene>
<feature type="region of interest" description="Disordered" evidence="1">
    <location>
        <begin position="45"/>
        <end position="67"/>
    </location>
</feature>
<dbReference type="EMBL" id="FMIC01000002">
    <property type="protein sequence ID" value="SCL59170.1"/>
    <property type="molecule type" value="Genomic_DNA"/>
</dbReference>
<dbReference type="Proteomes" id="UP000199343">
    <property type="component" value="Unassembled WGS sequence"/>
</dbReference>
<protein>
    <submittedName>
        <fullName evidence="2">Uncharacterized protein</fullName>
    </submittedName>
</protein>
<organism evidence="2 3">
    <name type="scientific">Micromonospora peucetia</name>
    <dbReference type="NCBI Taxonomy" id="47871"/>
    <lineage>
        <taxon>Bacteria</taxon>
        <taxon>Bacillati</taxon>
        <taxon>Actinomycetota</taxon>
        <taxon>Actinomycetes</taxon>
        <taxon>Micromonosporales</taxon>
        <taxon>Micromonosporaceae</taxon>
        <taxon>Micromonospora</taxon>
    </lineage>
</organism>
<evidence type="ECO:0000313" key="2">
    <source>
        <dbReference type="EMBL" id="SCL59170.1"/>
    </source>
</evidence>
<evidence type="ECO:0000313" key="3">
    <source>
        <dbReference type="Proteomes" id="UP000199343"/>
    </source>
</evidence>
<name>A0A1C6UZD1_9ACTN</name>
<dbReference type="STRING" id="47871.GA0070608_2100"/>
<reference evidence="2 3" key="1">
    <citation type="submission" date="2016-06" db="EMBL/GenBank/DDBJ databases">
        <authorList>
            <person name="Kjaerup R.B."/>
            <person name="Dalgaard T.S."/>
            <person name="Juul-Madsen H.R."/>
        </authorList>
    </citation>
    <scope>NUCLEOTIDE SEQUENCE [LARGE SCALE GENOMIC DNA]</scope>
    <source>
        <strain evidence="2 3">DSM 43363</strain>
    </source>
</reference>
<accession>A0A1C6UZD1</accession>
<proteinExistence type="predicted"/>
<evidence type="ECO:0000256" key="1">
    <source>
        <dbReference type="SAM" id="MobiDB-lite"/>
    </source>
</evidence>
<dbReference type="AlphaFoldDB" id="A0A1C6UZD1"/>